<gene>
    <name evidence="1" type="ORF">CHARACLAT_032627</name>
</gene>
<keyword evidence="2" id="KW-1185">Reference proteome</keyword>
<comment type="caution">
    <text evidence="1">The sequence shown here is derived from an EMBL/GenBank/DDBJ whole genome shotgun (WGS) entry which is preliminary data.</text>
</comment>
<dbReference type="Proteomes" id="UP001352852">
    <property type="component" value="Unassembled WGS sequence"/>
</dbReference>
<proteinExistence type="predicted"/>
<reference evidence="1 2" key="1">
    <citation type="submission" date="2021-06" db="EMBL/GenBank/DDBJ databases">
        <authorList>
            <person name="Palmer J.M."/>
        </authorList>
    </citation>
    <scope>NUCLEOTIDE SEQUENCE [LARGE SCALE GENOMIC DNA]</scope>
    <source>
        <strain evidence="1 2">CL_MEX2019</strain>
        <tissue evidence="1">Muscle</tissue>
    </source>
</reference>
<protein>
    <submittedName>
        <fullName evidence="1">Uncharacterized protein</fullName>
    </submittedName>
</protein>
<dbReference type="EMBL" id="JAHUTJ010063354">
    <property type="protein sequence ID" value="MED6289074.1"/>
    <property type="molecule type" value="Genomic_DNA"/>
</dbReference>
<accession>A0ABU7ESI2</accession>
<organism evidence="1 2">
    <name type="scientific">Characodon lateralis</name>
    <dbReference type="NCBI Taxonomy" id="208331"/>
    <lineage>
        <taxon>Eukaryota</taxon>
        <taxon>Metazoa</taxon>
        <taxon>Chordata</taxon>
        <taxon>Craniata</taxon>
        <taxon>Vertebrata</taxon>
        <taxon>Euteleostomi</taxon>
        <taxon>Actinopterygii</taxon>
        <taxon>Neopterygii</taxon>
        <taxon>Teleostei</taxon>
        <taxon>Neoteleostei</taxon>
        <taxon>Acanthomorphata</taxon>
        <taxon>Ovalentaria</taxon>
        <taxon>Atherinomorphae</taxon>
        <taxon>Cyprinodontiformes</taxon>
        <taxon>Goodeidae</taxon>
        <taxon>Characodon</taxon>
    </lineage>
</organism>
<name>A0ABU7ESI2_9TELE</name>
<evidence type="ECO:0000313" key="2">
    <source>
        <dbReference type="Proteomes" id="UP001352852"/>
    </source>
</evidence>
<sequence>MPKTVSSIQSRGAGCFCSLLHYSRKCFEICEDLLSAQLIVCTLLVSLDSPRRSYNWPIACVYELRWMAVSW</sequence>
<evidence type="ECO:0000313" key="1">
    <source>
        <dbReference type="EMBL" id="MED6289074.1"/>
    </source>
</evidence>